<dbReference type="PANTHER" id="PTHR43884:SF20">
    <property type="entry name" value="ACYL-COA DEHYDROGENASE FADE28"/>
    <property type="match status" value="1"/>
</dbReference>
<dbReference type="OrthoDB" id="7328575at2"/>
<accession>A0A371PDL4</accession>
<dbReference type="InterPro" id="IPR037069">
    <property type="entry name" value="AcylCoA_DH/ox_N_sf"/>
</dbReference>
<dbReference type="Proteomes" id="UP000265581">
    <property type="component" value="Unassembled WGS sequence"/>
</dbReference>
<dbReference type="GO" id="GO:0050660">
    <property type="term" value="F:flavin adenine dinucleotide binding"/>
    <property type="evidence" value="ECO:0007669"/>
    <property type="project" value="InterPro"/>
</dbReference>
<dbReference type="Gene3D" id="1.20.140.10">
    <property type="entry name" value="Butyryl-CoA Dehydrogenase, subunit A, domain 3"/>
    <property type="match status" value="1"/>
</dbReference>
<name>A0A371PDL4_9ACTN</name>
<keyword evidence="5" id="KW-0560">Oxidoreductase</keyword>
<dbReference type="Pfam" id="PF00441">
    <property type="entry name" value="Acyl-CoA_dh_1"/>
    <property type="match status" value="1"/>
</dbReference>
<dbReference type="EMBL" id="QUBR01000001">
    <property type="protein sequence ID" value="REK73999.1"/>
    <property type="molecule type" value="Genomic_DNA"/>
</dbReference>
<dbReference type="Gene3D" id="1.10.540.10">
    <property type="entry name" value="Acyl-CoA dehydrogenase/oxidase, N-terminal domain"/>
    <property type="match status" value="1"/>
</dbReference>
<comment type="caution">
    <text evidence="7">The sequence shown here is derived from an EMBL/GenBank/DDBJ whole genome shotgun (WGS) entry which is preliminary data.</text>
</comment>
<comment type="similarity">
    <text evidence="2">Belongs to the acyl-CoA dehydrogenase family.</text>
</comment>
<evidence type="ECO:0000259" key="6">
    <source>
        <dbReference type="Pfam" id="PF00441"/>
    </source>
</evidence>
<evidence type="ECO:0000256" key="1">
    <source>
        <dbReference type="ARBA" id="ARBA00001974"/>
    </source>
</evidence>
<evidence type="ECO:0000313" key="8">
    <source>
        <dbReference type="Proteomes" id="UP000265581"/>
    </source>
</evidence>
<dbReference type="InterPro" id="IPR036250">
    <property type="entry name" value="AcylCo_DH-like_C"/>
</dbReference>
<sequence>MTPLAEHADLRDIARSLLSRAADHEQVRAAAASSRGWSEALWSRLNDELAVGAMLVPETLGGAGFGLRDVVVILEEAGAALLPEPILFSAVLAASALAAAEDPASVGDLLAGVVAGSTIGTVCLGAVDLTVEGRHLTGTLPRVVAGAEADVVVLRSGEGVHAVALDGAGVAVRPLEVMDSTRRQAEIVLDGAESVLLSDGAGAEREWGRLARTATISSAAEHVGIIGRQLASTVEYVGQRQQFGRAIGSFQAVKHRLADLAVDLERARSAVAYAAALHDEDPDAELPAAVAGAVATDAVVRAVHEAVQLHGGIGFTWEHPAHLYVRRALGDEGLFGSARRRREDVAALVLGR</sequence>
<dbReference type="SUPFAM" id="SSF47203">
    <property type="entry name" value="Acyl-CoA dehydrogenase C-terminal domain-like"/>
    <property type="match status" value="1"/>
</dbReference>
<proteinExistence type="inferred from homology"/>
<evidence type="ECO:0000313" key="7">
    <source>
        <dbReference type="EMBL" id="REK73999.1"/>
    </source>
</evidence>
<dbReference type="GO" id="GO:0003995">
    <property type="term" value="F:acyl-CoA dehydrogenase activity"/>
    <property type="evidence" value="ECO:0007669"/>
    <property type="project" value="TreeGrafter"/>
</dbReference>
<reference evidence="7 8" key="1">
    <citation type="submission" date="2018-08" db="EMBL/GenBank/DDBJ databases">
        <title>Aeromicrobium sp. M2KJ-4, whole genome shotgun sequence.</title>
        <authorList>
            <person name="Tuo L."/>
        </authorList>
    </citation>
    <scope>NUCLEOTIDE SEQUENCE [LARGE SCALE GENOMIC DNA]</scope>
    <source>
        <strain evidence="7 8">M2KJ-4</strain>
    </source>
</reference>
<evidence type="ECO:0000256" key="4">
    <source>
        <dbReference type="ARBA" id="ARBA00022827"/>
    </source>
</evidence>
<keyword evidence="4" id="KW-0274">FAD</keyword>
<evidence type="ECO:0000256" key="3">
    <source>
        <dbReference type="ARBA" id="ARBA00022630"/>
    </source>
</evidence>
<gene>
    <name evidence="7" type="ORF">DX116_03485</name>
</gene>
<comment type="cofactor">
    <cofactor evidence="1">
        <name>FAD</name>
        <dbReference type="ChEBI" id="CHEBI:57692"/>
    </cofactor>
</comment>
<dbReference type="PANTHER" id="PTHR43884">
    <property type="entry name" value="ACYL-COA DEHYDROGENASE"/>
    <property type="match status" value="1"/>
</dbReference>
<evidence type="ECO:0000256" key="5">
    <source>
        <dbReference type="ARBA" id="ARBA00023002"/>
    </source>
</evidence>
<dbReference type="SUPFAM" id="SSF56645">
    <property type="entry name" value="Acyl-CoA dehydrogenase NM domain-like"/>
    <property type="match status" value="1"/>
</dbReference>
<evidence type="ECO:0000256" key="2">
    <source>
        <dbReference type="ARBA" id="ARBA00009347"/>
    </source>
</evidence>
<protein>
    <submittedName>
        <fullName evidence="7">Acyl-CoA dehydrogenase</fullName>
    </submittedName>
</protein>
<keyword evidence="8" id="KW-1185">Reference proteome</keyword>
<keyword evidence="3" id="KW-0285">Flavoprotein</keyword>
<dbReference type="AlphaFoldDB" id="A0A371PDL4"/>
<dbReference type="InterPro" id="IPR009100">
    <property type="entry name" value="AcylCoA_DH/oxidase_NM_dom_sf"/>
</dbReference>
<dbReference type="InterPro" id="IPR009075">
    <property type="entry name" value="AcylCo_DH/oxidase_C"/>
</dbReference>
<feature type="domain" description="Acyl-CoA dehydrogenase/oxidase C-terminal" evidence="6">
    <location>
        <begin position="216"/>
        <end position="347"/>
    </location>
</feature>
<organism evidence="7 8">
    <name type="scientific">Aeromicrobium endophyticum</name>
    <dbReference type="NCBI Taxonomy" id="2292704"/>
    <lineage>
        <taxon>Bacteria</taxon>
        <taxon>Bacillati</taxon>
        <taxon>Actinomycetota</taxon>
        <taxon>Actinomycetes</taxon>
        <taxon>Propionibacteriales</taxon>
        <taxon>Nocardioidaceae</taxon>
        <taxon>Aeromicrobium</taxon>
    </lineage>
</organism>